<dbReference type="EMBL" id="GBRH01195565">
    <property type="protein sequence ID" value="JAE02331.1"/>
    <property type="molecule type" value="Transcribed_RNA"/>
</dbReference>
<evidence type="ECO:0000313" key="1">
    <source>
        <dbReference type="EMBL" id="JAE02331.1"/>
    </source>
</evidence>
<protein>
    <submittedName>
        <fullName evidence="1">Uncharacterized protein</fullName>
    </submittedName>
</protein>
<accession>A0A0A9EWR9</accession>
<name>A0A0A9EWR9_ARUDO</name>
<organism evidence="1">
    <name type="scientific">Arundo donax</name>
    <name type="common">Giant reed</name>
    <name type="synonym">Donax arundinaceus</name>
    <dbReference type="NCBI Taxonomy" id="35708"/>
    <lineage>
        <taxon>Eukaryota</taxon>
        <taxon>Viridiplantae</taxon>
        <taxon>Streptophyta</taxon>
        <taxon>Embryophyta</taxon>
        <taxon>Tracheophyta</taxon>
        <taxon>Spermatophyta</taxon>
        <taxon>Magnoliopsida</taxon>
        <taxon>Liliopsida</taxon>
        <taxon>Poales</taxon>
        <taxon>Poaceae</taxon>
        <taxon>PACMAD clade</taxon>
        <taxon>Arundinoideae</taxon>
        <taxon>Arundineae</taxon>
        <taxon>Arundo</taxon>
    </lineage>
</organism>
<dbReference type="AlphaFoldDB" id="A0A0A9EWR9"/>
<reference evidence="1" key="2">
    <citation type="journal article" date="2015" name="Data Brief">
        <title>Shoot transcriptome of the giant reed, Arundo donax.</title>
        <authorList>
            <person name="Barrero R.A."/>
            <person name="Guerrero F.D."/>
            <person name="Moolhuijzen P."/>
            <person name="Goolsby J.A."/>
            <person name="Tidwell J."/>
            <person name="Bellgard S.E."/>
            <person name="Bellgard M.I."/>
        </authorList>
    </citation>
    <scope>NUCLEOTIDE SEQUENCE</scope>
    <source>
        <tissue evidence="1">Shoot tissue taken approximately 20 cm above the soil surface</tissue>
    </source>
</reference>
<proteinExistence type="predicted"/>
<reference evidence="1" key="1">
    <citation type="submission" date="2014-09" db="EMBL/GenBank/DDBJ databases">
        <authorList>
            <person name="Magalhaes I.L.F."/>
            <person name="Oliveira U."/>
            <person name="Santos F.R."/>
            <person name="Vidigal T.H.D.A."/>
            <person name="Brescovit A.D."/>
            <person name="Santos A.J."/>
        </authorList>
    </citation>
    <scope>NUCLEOTIDE SEQUENCE</scope>
    <source>
        <tissue evidence="1">Shoot tissue taken approximately 20 cm above the soil surface</tissue>
    </source>
</reference>
<sequence length="61" mass="6889">MQNSSSQICICKIADSQNNSEYNYSHPTKITQKVYDTGYAHDTSTISNSHTDITLWGNMPF</sequence>